<keyword evidence="4 6" id="KW-0067">ATP-binding</keyword>
<dbReference type="InterPro" id="IPR027417">
    <property type="entry name" value="P-loop_NTPase"/>
</dbReference>
<keyword evidence="7" id="KW-1185">Reference proteome</keyword>
<dbReference type="KEGG" id="plut:EI981_04340"/>
<dbReference type="InterPro" id="IPR003439">
    <property type="entry name" value="ABC_transporter-like_ATP-bd"/>
</dbReference>
<proteinExistence type="inferred from homology"/>
<protein>
    <submittedName>
        <fullName evidence="6">ABC transporter ATP-binding protein</fullName>
    </submittedName>
</protein>
<dbReference type="RefSeq" id="WP_126995778.1">
    <property type="nucleotide sequence ID" value="NZ_CP034346.1"/>
</dbReference>
<dbReference type="Proteomes" id="UP000270678">
    <property type="component" value="Chromosome"/>
</dbReference>
<comment type="similarity">
    <text evidence="1">Belongs to the ABC transporter superfamily.</text>
</comment>
<gene>
    <name evidence="6" type="ORF">EI981_04340</name>
</gene>
<evidence type="ECO:0000313" key="6">
    <source>
        <dbReference type="EMBL" id="AZS13776.1"/>
    </source>
</evidence>
<dbReference type="PANTHER" id="PTHR42711:SF5">
    <property type="entry name" value="ABC TRANSPORTER ATP-BINDING PROTEIN NATA"/>
    <property type="match status" value="1"/>
</dbReference>
<evidence type="ECO:0000256" key="3">
    <source>
        <dbReference type="ARBA" id="ARBA00022741"/>
    </source>
</evidence>
<dbReference type="InterPro" id="IPR003593">
    <property type="entry name" value="AAA+_ATPase"/>
</dbReference>
<dbReference type="OrthoDB" id="9804819at2"/>
<dbReference type="PROSITE" id="PS00211">
    <property type="entry name" value="ABC_TRANSPORTER_1"/>
    <property type="match status" value="1"/>
</dbReference>
<dbReference type="AlphaFoldDB" id="A0A3Q9I8S6"/>
<dbReference type="SMART" id="SM00382">
    <property type="entry name" value="AAA"/>
    <property type="match status" value="1"/>
</dbReference>
<organism evidence="6 7">
    <name type="scientific">Paenibacillus lutimineralis</name>
    <dbReference type="NCBI Taxonomy" id="2707005"/>
    <lineage>
        <taxon>Bacteria</taxon>
        <taxon>Bacillati</taxon>
        <taxon>Bacillota</taxon>
        <taxon>Bacilli</taxon>
        <taxon>Bacillales</taxon>
        <taxon>Paenibacillaceae</taxon>
        <taxon>Paenibacillus</taxon>
    </lineage>
</organism>
<evidence type="ECO:0000256" key="4">
    <source>
        <dbReference type="ARBA" id="ARBA00022840"/>
    </source>
</evidence>
<dbReference type="InterPro" id="IPR017871">
    <property type="entry name" value="ABC_transporter-like_CS"/>
</dbReference>
<keyword evidence="3" id="KW-0547">Nucleotide-binding</keyword>
<dbReference type="CDD" id="cd03230">
    <property type="entry name" value="ABC_DR_subfamily_A"/>
    <property type="match status" value="1"/>
</dbReference>
<dbReference type="Pfam" id="PF00005">
    <property type="entry name" value="ABC_tran"/>
    <property type="match status" value="1"/>
</dbReference>
<sequence length="301" mass="33935">MDAISVSGLSKYYGKKIGVENVGFTVSKGEKFGFIGPNGAGKSTTIRMLMQLLHPSGGEISLLGKILGKENPDIRGRIGYLPSEVQYDSDMNGHQVLKFAARAYGMNLQDTMGLEMAERLQLDLSRKVRDYSLGNRKKLGIVQCLQHRPELAVLDEPTSGLDPLIQHEFFNLLSELNKEGMTVFFSTHVLSEVERFCDRVAFIREGKLLRVSRVDEIAERLLRKFTVIFRDQGNLIDKLALYQLDPNAEYQHGEHTFQVSGPIEPVLRMLADAGVNDLRVERPSLEEIFMKDYSEHTEGEQ</sequence>
<name>A0A3Q9I8S6_9BACL</name>
<keyword evidence="2" id="KW-0813">Transport</keyword>
<dbReference type="Gene3D" id="3.40.50.300">
    <property type="entry name" value="P-loop containing nucleotide triphosphate hydrolases"/>
    <property type="match status" value="1"/>
</dbReference>
<dbReference type="PROSITE" id="PS50893">
    <property type="entry name" value="ABC_TRANSPORTER_2"/>
    <property type="match status" value="1"/>
</dbReference>
<evidence type="ECO:0000256" key="1">
    <source>
        <dbReference type="ARBA" id="ARBA00005417"/>
    </source>
</evidence>
<dbReference type="InterPro" id="IPR050763">
    <property type="entry name" value="ABC_transporter_ATP-binding"/>
</dbReference>
<evidence type="ECO:0000313" key="7">
    <source>
        <dbReference type="Proteomes" id="UP000270678"/>
    </source>
</evidence>
<evidence type="ECO:0000256" key="2">
    <source>
        <dbReference type="ARBA" id="ARBA00022448"/>
    </source>
</evidence>
<dbReference type="EMBL" id="CP034346">
    <property type="protein sequence ID" value="AZS13776.1"/>
    <property type="molecule type" value="Genomic_DNA"/>
</dbReference>
<dbReference type="PANTHER" id="PTHR42711">
    <property type="entry name" value="ABC TRANSPORTER ATP-BINDING PROTEIN"/>
    <property type="match status" value="1"/>
</dbReference>
<feature type="domain" description="ABC transporter" evidence="5">
    <location>
        <begin position="4"/>
        <end position="230"/>
    </location>
</feature>
<dbReference type="GO" id="GO:0016887">
    <property type="term" value="F:ATP hydrolysis activity"/>
    <property type="evidence" value="ECO:0007669"/>
    <property type="project" value="InterPro"/>
</dbReference>
<accession>A0A3Q9I8S6</accession>
<dbReference type="GO" id="GO:0005524">
    <property type="term" value="F:ATP binding"/>
    <property type="evidence" value="ECO:0007669"/>
    <property type="project" value="UniProtKB-KW"/>
</dbReference>
<dbReference type="SUPFAM" id="SSF52540">
    <property type="entry name" value="P-loop containing nucleoside triphosphate hydrolases"/>
    <property type="match status" value="1"/>
</dbReference>
<reference evidence="7" key="1">
    <citation type="submission" date="2018-12" db="EMBL/GenBank/DDBJ databases">
        <title>Complete genome sequence of Paenibacillus sp. MBLB1234.</title>
        <authorList>
            <person name="Nam Y.-D."/>
            <person name="Kang J."/>
            <person name="Chung W.-H."/>
            <person name="Park Y.S."/>
        </authorList>
    </citation>
    <scope>NUCLEOTIDE SEQUENCE [LARGE SCALE GENOMIC DNA]</scope>
    <source>
        <strain evidence="7">MBLB1234</strain>
    </source>
</reference>
<evidence type="ECO:0000259" key="5">
    <source>
        <dbReference type="PROSITE" id="PS50893"/>
    </source>
</evidence>